<name>Q6YW28_ORYSJ</name>
<organism evidence="3 4">
    <name type="scientific">Oryza sativa subsp. japonica</name>
    <name type="common">Rice</name>
    <dbReference type="NCBI Taxonomy" id="39947"/>
    <lineage>
        <taxon>Eukaryota</taxon>
        <taxon>Viridiplantae</taxon>
        <taxon>Streptophyta</taxon>
        <taxon>Embryophyta</taxon>
        <taxon>Tracheophyta</taxon>
        <taxon>Spermatophyta</taxon>
        <taxon>Magnoliopsida</taxon>
        <taxon>Liliopsida</taxon>
        <taxon>Poales</taxon>
        <taxon>Poaceae</taxon>
        <taxon>BOP clade</taxon>
        <taxon>Oryzoideae</taxon>
        <taxon>Oryzeae</taxon>
        <taxon>Oryzinae</taxon>
        <taxon>Oryza</taxon>
        <taxon>Oryza sativa</taxon>
    </lineage>
</organism>
<reference evidence="3" key="2">
    <citation type="submission" date="2002-10" db="EMBL/GenBank/DDBJ databases">
        <title>Oryza sativa nipponbare(GA3) genomic DNA, chromosome 8, BAC clone:OSJNBa0012K14.</title>
        <authorList>
            <person name="Sasaki T."/>
            <person name="Matsumoto T."/>
            <person name="Katayose Y."/>
        </authorList>
    </citation>
    <scope>NUCLEOTIDE SEQUENCE</scope>
</reference>
<dbReference type="AlphaFoldDB" id="Q6YW28"/>
<evidence type="ECO:0000256" key="1">
    <source>
        <dbReference type="SAM" id="MobiDB-lite"/>
    </source>
</evidence>
<dbReference type="EMBL" id="AP005495">
    <property type="protein sequence ID" value="BAD05681.1"/>
    <property type="molecule type" value="Genomic_DNA"/>
</dbReference>
<evidence type="ECO:0000313" key="4">
    <source>
        <dbReference type="Proteomes" id="UP000000763"/>
    </source>
</evidence>
<evidence type="ECO:0000313" key="3">
    <source>
        <dbReference type="EMBL" id="BAD05838.1"/>
    </source>
</evidence>
<dbReference type="Proteomes" id="UP000000763">
    <property type="component" value="Chromosome 8"/>
</dbReference>
<reference evidence="4" key="3">
    <citation type="journal article" date="2005" name="Nature">
        <title>The map-based sequence of the rice genome.</title>
        <authorList>
            <consortium name="International rice genome sequencing project (IRGSP)"/>
            <person name="Matsumoto T."/>
            <person name="Wu J."/>
            <person name="Kanamori H."/>
            <person name="Katayose Y."/>
            <person name="Fujisawa M."/>
            <person name="Namiki N."/>
            <person name="Mizuno H."/>
            <person name="Yamamoto K."/>
            <person name="Antonio B.A."/>
            <person name="Baba T."/>
            <person name="Sakata K."/>
            <person name="Nagamura Y."/>
            <person name="Aoki H."/>
            <person name="Arikawa K."/>
            <person name="Arita K."/>
            <person name="Bito T."/>
            <person name="Chiden Y."/>
            <person name="Fujitsuka N."/>
            <person name="Fukunaka R."/>
            <person name="Hamada M."/>
            <person name="Harada C."/>
            <person name="Hayashi A."/>
            <person name="Hijishita S."/>
            <person name="Honda M."/>
            <person name="Hosokawa S."/>
            <person name="Ichikawa Y."/>
            <person name="Idonuma A."/>
            <person name="Iijima M."/>
            <person name="Ikeda M."/>
            <person name="Ikeno M."/>
            <person name="Ito K."/>
            <person name="Ito S."/>
            <person name="Ito T."/>
            <person name="Ito Y."/>
            <person name="Ito Y."/>
            <person name="Iwabuchi A."/>
            <person name="Kamiya K."/>
            <person name="Karasawa W."/>
            <person name="Kurita K."/>
            <person name="Katagiri S."/>
            <person name="Kikuta A."/>
            <person name="Kobayashi H."/>
            <person name="Kobayashi N."/>
            <person name="Machita K."/>
            <person name="Maehara T."/>
            <person name="Masukawa M."/>
            <person name="Mizubayashi T."/>
            <person name="Mukai Y."/>
            <person name="Nagasaki H."/>
            <person name="Nagata Y."/>
            <person name="Naito S."/>
            <person name="Nakashima M."/>
            <person name="Nakama Y."/>
            <person name="Nakamichi Y."/>
            <person name="Nakamura M."/>
            <person name="Meguro A."/>
            <person name="Negishi M."/>
            <person name="Ohta I."/>
            <person name="Ohta T."/>
            <person name="Okamoto M."/>
            <person name="Ono N."/>
            <person name="Saji S."/>
            <person name="Sakaguchi M."/>
            <person name="Sakai K."/>
            <person name="Shibata M."/>
            <person name="Shimokawa T."/>
            <person name="Song J."/>
            <person name="Takazaki Y."/>
            <person name="Terasawa K."/>
            <person name="Tsugane M."/>
            <person name="Tsuji K."/>
            <person name="Ueda S."/>
            <person name="Waki K."/>
            <person name="Yamagata H."/>
            <person name="Yamamoto M."/>
            <person name="Yamamoto S."/>
            <person name="Yamane H."/>
            <person name="Yoshiki S."/>
            <person name="Yoshihara R."/>
            <person name="Yukawa K."/>
            <person name="Zhong H."/>
            <person name="Yano M."/>
            <person name="Yuan Q."/>
            <person name="Ouyang S."/>
            <person name="Liu J."/>
            <person name="Jones K.M."/>
            <person name="Gansberger K."/>
            <person name="Moffat K."/>
            <person name="Hill J."/>
            <person name="Bera J."/>
            <person name="Fadrosh D."/>
            <person name="Jin S."/>
            <person name="Johri S."/>
            <person name="Kim M."/>
            <person name="Overton L."/>
            <person name="Reardon M."/>
            <person name="Tsitrin T."/>
            <person name="Vuong H."/>
            <person name="Weaver B."/>
            <person name="Ciecko A."/>
            <person name="Tallon L."/>
            <person name="Jackson J."/>
            <person name="Pai G."/>
            <person name="Aken S.V."/>
            <person name="Utterback T."/>
            <person name="Reidmuller S."/>
            <person name="Feldblyum T."/>
            <person name="Hsiao J."/>
            <person name="Zismann V."/>
            <person name="Iobst S."/>
            <person name="de Vazeille A.R."/>
            <person name="Buell C.R."/>
            <person name="Ying K."/>
            <person name="Li Y."/>
            <person name="Lu T."/>
            <person name="Huang Y."/>
            <person name="Zhao Q."/>
            <person name="Feng Q."/>
            <person name="Zhang L."/>
            <person name="Zhu J."/>
            <person name="Weng Q."/>
            <person name="Mu J."/>
            <person name="Lu Y."/>
            <person name="Fan D."/>
            <person name="Liu Y."/>
            <person name="Guan J."/>
            <person name="Zhang Y."/>
            <person name="Yu S."/>
            <person name="Liu X."/>
            <person name="Zhang Y."/>
            <person name="Hong G."/>
            <person name="Han B."/>
            <person name="Choisne N."/>
            <person name="Demange N."/>
            <person name="Orjeda G."/>
            <person name="Samain S."/>
            <person name="Cattolico L."/>
            <person name="Pelletier E."/>
            <person name="Couloux A."/>
            <person name="Segurens B."/>
            <person name="Wincker P."/>
            <person name="D'Hont A."/>
            <person name="Scarpelli C."/>
            <person name="Weissenbach J."/>
            <person name="Salanoubat M."/>
            <person name="Quetier F."/>
            <person name="Yu Y."/>
            <person name="Kim H.R."/>
            <person name="Rambo T."/>
            <person name="Currie J."/>
            <person name="Collura K."/>
            <person name="Luo M."/>
            <person name="Yang T."/>
            <person name="Ammiraju J.S.S."/>
            <person name="Engler F."/>
            <person name="Soderlund C."/>
            <person name="Wing R.A."/>
            <person name="Palmer L.E."/>
            <person name="de la Bastide M."/>
            <person name="Spiegel L."/>
            <person name="Nascimento L."/>
            <person name="Zutavern T."/>
            <person name="O'Shaughnessy A."/>
            <person name="Dike S."/>
            <person name="Dedhia N."/>
            <person name="Preston R."/>
            <person name="Balija V."/>
            <person name="McCombie W.R."/>
            <person name="Chow T."/>
            <person name="Chen H."/>
            <person name="Chung M."/>
            <person name="Chen C."/>
            <person name="Shaw J."/>
            <person name="Wu H."/>
            <person name="Hsiao K."/>
            <person name="Chao Y."/>
            <person name="Chu M."/>
            <person name="Cheng C."/>
            <person name="Hour A."/>
            <person name="Lee P."/>
            <person name="Lin S."/>
            <person name="Lin Y."/>
            <person name="Liou J."/>
            <person name="Liu S."/>
            <person name="Hsing Y."/>
            <person name="Raghuvanshi S."/>
            <person name="Mohanty A."/>
            <person name="Bharti A.K."/>
            <person name="Gaur A."/>
            <person name="Gupta V."/>
            <person name="Kumar D."/>
            <person name="Ravi V."/>
            <person name="Vij S."/>
            <person name="Kapur A."/>
            <person name="Khurana P."/>
            <person name="Khurana P."/>
            <person name="Khurana J.P."/>
            <person name="Tyagi A.K."/>
            <person name="Gaikwad K."/>
            <person name="Singh A."/>
            <person name="Dalal V."/>
            <person name="Srivastava S."/>
            <person name="Dixit A."/>
            <person name="Pal A.K."/>
            <person name="Ghazi I.A."/>
            <person name="Yadav M."/>
            <person name="Pandit A."/>
            <person name="Bhargava A."/>
            <person name="Sureshbabu K."/>
            <person name="Batra K."/>
            <person name="Sharma T.R."/>
            <person name="Mohapatra T."/>
            <person name="Singh N.K."/>
            <person name="Messing J."/>
            <person name="Nelson A.B."/>
            <person name="Fuks G."/>
            <person name="Kavchok S."/>
            <person name="Keizer G."/>
            <person name="Linton E."/>
            <person name="Llaca V."/>
            <person name="Song R."/>
            <person name="Tanyolac B."/>
            <person name="Young S."/>
            <person name="Ho-Il K."/>
            <person name="Hahn J.H."/>
            <person name="Sangsakoo G."/>
            <person name="Vanavichit A."/>
            <person name="de Mattos Luiz.A.T."/>
            <person name="Zimmer P.D."/>
            <person name="Malone G."/>
            <person name="Dellagostin O."/>
            <person name="de Oliveira A.C."/>
            <person name="Bevan M."/>
            <person name="Bancroft I."/>
            <person name="Minx P."/>
            <person name="Cordum H."/>
            <person name="Wilson R."/>
            <person name="Cheng Z."/>
            <person name="Jin W."/>
            <person name="Jiang J."/>
            <person name="Leong S.A."/>
            <person name="Iwama H."/>
            <person name="Gojobori T."/>
            <person name="Itoh T."/>
            <person name="Niimura Y."/>
            <person name="Fujii Y."/>
            <person name="Habara T."/>
            <person name="Sakai H."/>
            <person name="Sato Y."/>
            <person name="Wilson G."/>
            <person name="Kumar K."/>
            <person name="McCouch S."/>
            <person name="Juretic N."/>
            <person name="Hoen D."/>
            <person name="Wright S."/>
            <person name="Bruskiewich R."/>
            <person name="Bureau T."/>
            <person name="Miyao A."/>
            <person name="Hirochika H."/>
            <person name="Nishikawa T."/>
            <person name="Kadowaki K."/>
            <person name="Sugiura M."/>
            <person name="Burr B."/>
            <person name="Sasaki T."/>
        </authorList>
    </citation>
    <scope>NUCLEOTIDE SEQUENCE [LARGE SCALE GENOMIC DNA]</scope>
    <source>
        <strain evidence="4">cv. Nipponbare</strain>
    </source>
</reference>
<sequence>MRAARPQAMAAAARGAWVAAQGQHRQGDTRAVARGWSGDYGRTMPTRDVVTQSSQTLSYPPQLI</sequence>
<reference evidence="2" key="1">
    <citation type="submission" date="2002-07" db="EMBL/GenBank/DDBJ databases">
        <title>Oryza sativa nipponbare(GA3) genomic DNA, chromosome 8, BAC clone:OSJNBb0003H03.</title>
        <authorList>
            <person name="Sasaki T."/>
            <person name="Matsumoto T."/>
            <person name="Katayose Y."/>
        </authorList>
    </citation>
    <scope>NUCLEOTIDE SEQUENCE</scope>
</reference>
<proteinExistence type="predicted"/>
<protein>
    <submittedName>
        <fullName evidence="3">Uncharacterized protein</fullName>
    </submittedName>
</protein>
<feature type="compositionally biased region" description="Polar residues" evidence="1">
    <location>
        <begin position="49"/>
        <end position="64"/>
    </location>
</feature>
<reference evidence="4" key="4">
    <citation type="journal article" date="2008" name="Nucleic Acids Res.">
        <title>The rice annotation project database (RAP-DB): 2008 update.</title>
        <authorList>
            <consortium name="The rice annotation project (RAP)"/>
        </authorList>
    </citation>
    <scope>GENOME REANNOTATION</scope>
    <source>
        <strain evidence="4">cv. Nipponbare</strain>
    </source>
</reference>
<evidence type="ECO:0000313" key="2">
    <source>
        <dbReference type="EMBL" id="BAD05681.1"/>
    </source>
</evidence>
<gene>
    <name evidence="3" type="ORF">OSJNBa0012K14.3</name>
    <name evidence="2" type="ORF">OSJNBb0003H03.25</name>
</gene>
<feature type="region of interest" description="Disordered" evidence="1">
    <location>
        <begin position="35"/>
        <end position="64"/>
    </location>
</feature>
<accession>Q6YW28</accession>
<dbReference type="EMBL" id="AP005799">
    <property type="protein sequence ID" value="BAD05838.1"/>
    <property type="molecule type" value="Genomic_DNA"/>
</dbReference>